<dbReference type="Proteomes" id="UP000184346">
    <property type="component" value="Unassembled WGS sequence"/>
</dbReference>
<reference evidence="1 2" key="1">
    <citation type="submission" date="2016-11" db="EMBL/GenBank/DDBJ databases">
        <authorList>
            <person name="Jaros S."/>
            <person name="Januszkiewicz K."/>
            <person name="Wedrychowicz H."/>
        </authorList>
    </citation>
    <scope>NUCLEOTIDE SEQUENCE [LARGE SCALE GENOMIC DNA]</scope>
    <source>
        <strain evidence="1 2">DSM 19980</strain>
    </source>
</reference>
<evidence type="ECO:0000313" key="1">
    <source>
        <dbReference type="EMBL" id="SHE99607.1"/>
    </source>
</evidence>
<name>A0A1M4Y198_9GAMM</name>
<dbReference type="EMBL" id="FQUJ01000006">
    <property type="protein sequence ID" value="SHE99607.1"/>
    <property type="molecule type" value="Genomic_DNA"/>
</dbReference>
<keyword evidence="2" id="KW-1185">Reference proteome</keyword>
<protein>
    <submittedName>
        <fullName evidence="1">Uncharacterized protein</fullName>
    </submittedName>
</protein>
<evidence type="ECO:0000313" key="2">
    <source>
        <dbReference type="Proteomes" id="UP000184346"/>
    </source>
</evidence>
<sequence length="79" mass="8946">MADLYVIRNTWGGDVIARIAEPSKARTVQRFMSVMAGRELGLAQAAYRWIPWWWQGYRVVNVATLTPSDLQSTETHHGG</sequence>
<dbReference type="AlphaFoldDB" id="A0A1M4Y198"/>
<accession>A0A1M4Y198</accession>
<dbReference type="OrthoDB" id="6169366at2"/>
<gene>
    <name evidence="1" type="ORF">SAMN02745148_01550</name>
</gene>
<dbReference type="RefSeq" id="WP_072821446.1">
    <property type="nucleotide sequence ID" value="NZ_FQUJ01000006.1"/>
</dbReference>
<organism evidence="1 2">
    <name type="scientific">Modicisalibacter ilicicola DSM 19980</name>
    <dbReference type="NCBI Taxonomy" id="1121942"/>
    <lineage>
        <taxon>Bacteria</taxon>
        <taxon>Pseudomonadati</taxon>
        <taxon>Pseudomonadota</taxon>
        <taxon>Gammaproteobacteria</taxon>
        <taxon>Oceanospirillales</taxon>
        <taxon>Halomonadaceae</taxon>
        <taxon>Modicisalibacter</taxon>
    </lineage>
</organism>
<proteinExistence type="predicted"/>
<dbReference type="STRING" id="1121942.SAMN02745148_01550"/>